<comment type="caution">
    <text evidence="1">The sequence shown here is derived from an EMBL/GenBank/DDBJ whole genome shotgun (WGS) entry which is preliminary data.</text>
</comment>
<dbReference type="AlphaFoldDB" id="A0A7J0DFR2"/>
<protein>
    <recommendedName>
        <fullName evidence="3">Alpha/beta-Hydrolases superfamily protein</fullName>
    </recommendedName>
</protein>
<evidence type="ECO:0000313" key="1">
    <source>
        <dbReference type="EMBL" id="GFS33207.1"/>
    </source>
</evidence>
<accession>A0A7J0DFR2</accession>
<reference evidence="2" key="1">
    <citation type="submission" date="2019-07" db="EMBL/GenBank/DDBJ databases">
        <title>De Novo Assembly of kiwifruit Actinidia rufa.</title>
        <authorList>
            <person name="Sugita-Konishi S."/>
            <person name="Sato K."/>
            <person name="Mori E."/>
            <person name="Abe Y."/>
            <person name="Kisaki G."/>
            <person name="Hamano K."/>
            <person name="Suezawa K."/>
            <person name="Otani M."/>
            <person name="Fukuda T."/>
            <person name="Manabe T."/>
            <person name="Gomi K."/>
            <person name="Tabuchi M."/>
            <person name="Akimitsu K."/>
            <person name="Kataoka I."/>
        </authorList>
    </citation>
    <scope>NUCLEOTIDE SEQUENCE [LARGE SCALE GENOMIC DNA]</scope>
    <source>
        <strain evidence="2">cv. Fuchu</strain>
    </source>
</reference>
<dbReference type="EMBL" id="BJWL01000182">
    <property type="protein sequence ID" value="GFS33207.1"/>
    <property type="molecule type" value="Genomic_DNA"/>
</dbReference>
<sequence>MGSNKLEVSVEVLPYLRVYKDGTIERIAGNEVSPADLDPQTGVVSKDIVIIPETGVSARLYRPNLTSEHKKLPLVMETEGEDHVFHIFNPNCEKALNMMKCLASFINQE</sequence>
<evidence type="ECO:0000313" key="2">
    <source>
        <dbReference type="Proteomes" id="UP000585474"/>
    </source>
</evidence>
<dbReference type="InterPro" id="IPR029058">
    <property type="entry name" value="AB_hydrolase_fold"/>
</dbReference>
<dbReference type="Gene3D" id="3.40.50.1820">
    <property type="entry name" value="alpha/beta hydrolase"/>
    <property type="match status" value="1"/>
</dbReference>
<dbReference type="OrthoDB" id="408631at2759"/>
<proteinExistence type="predicted"/>
<name>A0A7J0DFR2_9ERIC</name>
<dbReference type="Proteomes" id="UP000585474">
    <property type="component" value="Unassembled WGS sequence"/>
</dbReference>
<gene>
    <name evidence="1" type="ORF">Acr_00g0027050</name>
</gene>
<keyword evidence="2" id="KW-1185">Reference proteome</keyword>
<organism evidence="1 2">
    <name type="scientific">Actinidia rufa</name>
    <dbReference type="NCBI Taxonomy" id="165716"/>
    <lineage>
        <taxon>Eukaryota</taxon>
        <taxon>Viridiplantae</taxon>
        <taxon>Streptophyta</taxon>
        <taxon>Embryophyta</taxon>
        <taxon>Tracheophyta</taxon>
        <taxon>Spermatophyta</taxon>
        <taxon>Magnoliopsida</taxon>
        <taxon>eudicotyledons</taxon>
        <taxon>Gunneridae</taxon>
        <taxon>Pentapetalae</taxon>
        <taxon>asterids</taxon>
        <taxon>Ericales</taxon>
        <taxon>Actinidiaceae</taxon>
        <taxon>Actinidia</taxon>
    </lineage>
</organism>
<evidence type="ECO:0008006" key="3">
    <source>
        <dbReference type="Google" id="ProtNLM"/>
    </source>
</evidence>